<dbReference type="AlphaFoldDB" id="A0A518HSU8"/>
<proteinExistence type="predicted"/>
<feature type="transmembrane region" description="Helical" evidence="1">
    <location>
        <begin position="34"/>
        <end position="56"/>
    </location>
</feature>
<evidence type="ECO:0000256" key="1">
    <source>
        <dbReference type="SAM" id="Phobius"/>
    </source>
</evidence>
<dbReference type="RefSeq" id="WP_145388346.1">
    <property type="nucleotide sequence ID" value="NZ_CP037423.1"/>
</dbReference>
<feature type="transmembrane region" description="Helical" evidence="1">
    <location>
        <begin position="94"/>
        <end position="111"/>
    </location>
</feature>
<keyword evidence="3" id="KW-1185">Reference proteome</keyword>
<name>A0A518HSU8_9BACT</name>
<dbReference type="Proteomes" id="UP000319004">
    <property type="component" value="Chromosome"/>
</dbReference>
<keyword evidence="1" id="KW-0472">Membrane</keyword>
<protein>
    <submittedName>
        <fullName evidence="2">Uncharacterized protein</fullName>
    </submittedName>
</protein>
<keyword evidence="1" id="KW-1133">Transmembrane helix</keyword>
<keyword evidence="1" id="KW-0812">Transmembrane</keyword>
<sequence>MSDTQPADDQDSSLSALKYPETAERYEAQPWEKVTALVVSVWVVILASLAVLGFVPEDSENAWTVLRLMLSISLGVLGAIIPGFLHVAWEKGGLAIRAGGGLAVFVLTLVVDPTVF</sequence>
<evidence type="ECO:0000313" key="3">
    <source>
        <dbReference type="Proteomes" id="UP000319004"/>
    </source>
</evidence>
<accession>A0A518HSU8</accession>
<organism evidence="2 3">
    <name type="scientific">Stieleria neptunia</name>
    <dbReference type="NCBI Taxonomy" id="2527979"/>
    <lineage>
        <taxon>Bacteria</taxon>
        <taxon>Pseudomonadati</taxon>
        <taxon>Planctomycetota</taxon>
        <taxon>Planctomycetia</taxon>
        <taxon>Pirellulales</taxon>
        <taxon>Pirellulaceae</taxon>
        <taxon>Stieleria</taxon>
    </lineage>
</organism>
<evidence type="ECO:0000313" key="2">
    <source>
        <dbReference type="EMBL" id="QDV43930.1"/>
    </source>
</evidence>
<feature type="transmembrane region" description="Helical" evidence="1">
    <location>
        <begin position="68"/>
        <end position="87"/>
    </location>
</feature>
<dbReference type="KEGG" id="snep:Enr13x_37900"/>
<dbReference type="EMBL" id="CP037423">
    <property type="protein sequence ID" value="QDV43930.1"/>
    <property type="molecule type" value="Genomic_DNA"/>
</dbReference>
<gene>
    <name evidence="2" type="ORF">Enr13x_37900</name>
</gene>
<reference evidence="2 3" key="1">
    <citation type="submission" date="2019-03" db="EMBL/GenBank/DDBJ databases">
        <title>Deep-cultivation of Planctomycetes and their phenomic and genomic characterization uncovers novel biology.</title>
        <authorList>
            <person name="Wiegand S."/>
            <person name="Jogler M."/>
            <person name="Boedeker C."/>
            <person name="Pinto D."/>
            <person name="Vollmers J."/>
            <person name="Rivas-Marin E."/>
            <person name="Kohn T."/>
            <person name="Peeters S.H."/>
            <person name="Heuer A."/>
            <person name="Rast P."/>
            <person name="Oberbeckmann S."/>
            <person name="Bunk B."/>
            <person name="Jeske O."/>
            <person name="Meyerdierks A."/>
            <person name="Storesund J.E."/>
            <person name="Kallscheuer N."/>
            <person name="Luecker S."/>
            <person name="Lage O.M."/>
            <person name="Pohl T."/>
            <person name="Merkel B.J."/>
            <person name="Hornburger P."/>
            <person name="Mueller R.-W."/>
            <person name="Bruemmer F."/>
            <person name="Labrenz M."/>
            <person name="Spormann A.M."/>
            <person name="Op den Camp H."/>
            <person name="Overmann J."/>
            <person name="Amann R."/>
            <person name="Jetten M.S.M."/>
            <person name="Mascher T."/>
            <person name="Medema M.H."/>
            <person name="Devos D.P."/>
            <person name="Kaster A.-K."/>
            <person name="Ovreas L."/>
            <person name="Rohde M."/>
            <person name="Galperin M.Y."/>
            <person name="Jogler C."/>
        </authorList>
    </citation>
    <scope>NUCLEOTIDE SEQUENCE [LARGE SCALE GENOMIC DNA]</scope>
    <source>
        <strain evidence="2 3">Enr13</strain>
    </source>
</reference>